<dbReference type="Proteomes" id="UP000824111">
    <property type="component" value="Unassembled WGS sequence"/>
</dbReference>
<comment type="caution">
    <text evidence="3">The sequence shown here is derived from an EMBL/GenBank/DDBJ whole genome shotgun (WGS) entry which is preliminary data.</text>
</comment>
<dbReference type="InterPro" id="IPR036582">
    <property type="entry name" value="Mao_N_sf"/>
</dbReference>
<feature type="chain" id="PRO_5039326290" evidence="1">
    <location>
        <begin position="23"/>
        <end position="409"/>
    </location>
</feature>
<feature type="domain" description="Copper amine oxidase-like N-terminal" evidence="2">
    <location>
        <begin position="307"/>
        <end position="408"/>
    </location>
</feature>
<feature type="signal peptide" evidence="1">
    <location>
        <begin position="1"/>
        <end position="22"/>
    </location>
</feature>
<dbReference type="EMBL" id="DVND01000129">
    <property type="protein sequence ID" value="HIU48688.1"/>
    <property type="molecule type" value="Genomic_DNA"/>
</dbReference>
<reference evidence="3" key="1">
    <citation type="submission" date="2020-10" db="EMBL/GenBank/DDBJ databases">
        <authorList>
            <person name="Gilroy R."/>
        </authorList>
    </citation>
    <scope>NUCLEOTIDE SEQUENCE</scope>
    <source>
        <strain evidence="3">ChiSjej4B22-9803</strain>
    </source>
</reference>
<accession>A0A9D1LV92</accession>
<sequence length="409" mass="47398">MKKIIAAIVAGLCFGAIVFAEADPRIEQVTLDEPFTARWNGQYYVRWGANGTMEFSENGFDYVQRTLPIRYIPHYGNGVNLLVAETQENTPIYYIQKHPNIMKNSPMYVLDESYNVIDTIEFNGYLFYLGYRDGYHYLRRGVYVEPYENCYYKTANGVDWIEIEMEEAYTSETPLENGYKLTGRYENPEDWDKPQAELLAFLVDKEQNEYPIIWENGIYTGAGEKKRDLIRIFMKDEETGEERWKLTMDGIYGVEFPEDANGTVWNNDEYVYVGKQVMVTEPRTQYYRLPMSALQNNIIVRLQDKILGFETPPVVEDDYTLVPMRFLFEQMGAEVEWNQQTKTATLHRQGDAVTFTVDNKTATVNGAPKTMAVPARLVNDKTMVPLRFLSEELGMTVEWDNETRTAIIA</sequence>
<name>A0A9D1LV92_9FIRM</name>
<reference evidence="3" key="2">
    <citation type="journal article" date="2021" name="PeerJ">
        <title>Extensive microbial diversity within the chicken gut microbiome revealed by metagenomics and culture.</title>
        <authorList>
            <person name="Gilroy R."/>
            <person name="Ravi A."/>
            <person name="Getino M."/>
            <person name="Pursley I."/>
            <person name="Horton D.L."/>
            <person name="Alikhan N.F."/>
            <person name="Baker D."/>
            <person name="Gharbi K."/>
            <person name="Hall N."/>
            <person name="Watson M."/>
            <person name="Adriaenssens E.M."/>
            <person name="Foster-Nyarko E."/>
            <person name="Jarju S."/>
            <person name="Secka A."/>
            <person name="Antonio M."/>
            <person name="Oren A."/>
            <person name="Chaudhuri R.R."/>
            <person name="La Ragione R."/>
            <person name="Hildebrand F."/>
            <person name="Pallen M.J."/>
        </authorList>
    </citation>
    <scope>NUCLEOTIDE SEQUENCE</scope>
    <source>
        <strain evidence="3">ChiSjej4B22-9803</strain>
    </source>
</reference>
<dbReference type="InterPro" id="IPR012854">
    <property type="entry name" value="Cu_amine_oxidase-like_N"/>
</dbReference>
<protein>
    <submittedName>
        <fullName evidence="3">Copper amine oxidase N-terminal domain-containing protein</fullName>
    </submittedName>
</protein>
<dbReference type="AlphaFoldDB" id="A0A9D1LV92"/>
<proteinExistence type="predicted"/>
<dbReference type="Gene3D" id="3.30.457.10">
    <property type="entry name" value="Copper amine oxidase-like, N-terminal domain"/>
    <property type="match status" value="1"/>
</dbReference>
<evidence type="ECO:0000256" key="1">
    <source>
        <dbReference type="SAM" id="SignalP"/>
    </source>
</evidence>
<evidence type="ECO:0000313" key="3">
    <source>
        <dbReference type="EMBL" id="HIU48688.1"/>
    </source>
</evidence>
<dbReference type="SUPFAM" id="SSF55383">
    <property type="entry name" value="Copper amine oxidase, domain N"/>
    <property type="match status" value="1"/>
</dbReference>
<evidence type="ECO:0000313" key="4">
    <source>
        <dbReference type="Proteomes" id="UP000824111"/>
    </source>
</evidence>
<dbReference type="Pfam" id="PF07833">
    <property type="entry name" value="Cu_amine_oxidN1"/>
    <property type="match status" value="1"/>
</dbReference>
<organism evidence="3 4">
    <name type="scientific">Candidatus Avimonoglobus intestinipullorum</name>
    <dbReference type="NCBI Taxonomy" id="2840699"/>
    <lineage>
        <taxon>Bacteria</taxon>
        <taxon>Bacillati</taxon>
        <taxon>Bacillota</taxon>
        <taxon>Clostridia</taxon>
        <taxon>Eubacteriales</taxon>
        <taxon>Candidatus Avimonoglobus</taxon>
    </lineage>
</organism>
<keyword evidence="1" id="KW-0732">Signal</keyword>
<gene>
    <name evidence="3" type="ORF">IAB04_04945</name>
</gene>
<evidence type="ECO:0000259" key="2">
    <source>
        <dbReference type="Pfam" id="PF07833"/>
    </source>
</evidence>